<keyword evidence="10" id="KW-1185">Reference proteome</keyword>
<dbReference type="Gene3D" id="3.30.70.60">
    <property type="match status" value="1"/>
</dbReference>
<comment type="similarity">
    <text evidence="1 8">Belongs to the bacterial ribosomal protein bS6 family.</text>
</comment>
<dbReference type="STRING" id="39060.SAMN05660706_12424"/>
<evidence type="ECO:0000256" key="5">
    <source>
        <dbReference type="ARBA" id="ARBA00023274"/>
    </source>
</evidence>
<dbReference type="CDD" id="cd00473">
    <property type="entry name" value="bS6"/>
    <property type="match status" value="1"/>
</dbReference>
<dbReference type="InterPro" id="IPR035980">
    <property type="entry name" value="Ribosomal_bS6_sf"/>
</dbReference>
<comment type="function">
    <text evidence="6 8">Binds together with bS18 to 16S ribosomal RNA.</text>
</comment>
<dbReference type="GO" id="GO:0005840">
    <property type="term" value="C:ribosome"/>
    <property type="evidence" value="ECO:0007669"/>
    <property type="project" value="UniProtKB-KW"/>
</dbReference>
<name>A0A1I6E2J8_9FIRM</name>
<dbReference type="InterPro" id="IPR020814">
    <property type="entry name" value="Ribosomal_S6_plastid/chlpt"/>
</dbReference>
<evidence type="ECO:0000256" key="4">
    <source>
        <dbReference type="ARBA" id="ARBA00022980"/>
    </source>
</evidence>
<evidence type="ECO:0000256" key="8">
    <source>
        <dbReference type="HAMAP-Rule" id="MF_00360"/>
    </source>
</evidence>
<dbReference type="InterPro" id="IPR000529">
    <property type="entry name" value="Ribosomal_bS6"/>
</dbReference>
<evidence type="ECO:0000313" key="9">
    <source>
        <dbReference type="EMBL" id="SFR12000.1"/>
    </source>
</evidence>
<dbReference type="GO" id="GO:0003735">
    <property type="term" value="F:structural constituent of ribosome"/>
    <property type="evidence" value="ECO:0007669"/>
    <property type="project" value="InterPro"/>
</dbReference>
<evidence type="ECO:0000256" key="7">
    <source>
        <dbReference type="ARBA" id="ARBA00035294"/>
    </source>
</evidence>
<dbReference type="AlphaFoldDB" id="A0A1I6E2J8"/>
<dbReference type="NCBIfam" id="TIGR00166">
    <property type="entry name" value="S6"/>
    <property type="match status" value="1"/>
</dbReference>
<keyword evidence="3 8" id="KW-0694">RNA-binding</keyword>
<dbReference type="PANTHER" id="PTHR21011:SF1">
    <property type="entry name" value="SMALL RIBOSOMAL SUBUNIT PROTEIN BS6M"/>
    <property type="match status" value="1"/>
</dbReference>
<dbReference type="GO" id="GO:0006412">
    <property type="term" value="P:translation"/>
    <property type="evidence" value="ECO:0007669"/>
    <property type="project" value="UniProtKB-UniRule"/>
</dbReference>
<dbReference type="Pfam" id="PF01250">
    <property type="entry name" value="Ribosomal_S6"/>
    <property type="match status" value="1"/>
</dbReference>
<dbReference type="GO" id="GO:0070181">
    <property type="term" value="F:small ribosomal subunit rRNA binding"/>
    <property type="evidence" value="ECO:0007669"/>
    <property type="project" value="TreeGrafter"/>
</dbReference>
<sequence>MRQYELVFILKTNLDEEATEAVIDKVKGIIENNGAEVTKLDKWGKRRLAYEIKHTREGYYVIINFKGEPAVAGELDRILKITDEVLRHIIVRNDD</sequence>
<reference evidence="10" key="1">
    <citation type="submission" date="2016-10" db="EMBL/GenBank/DDBJ databases">
        <authorList>
            <person name="Varghese N."/>
            <person name="Submissions S."/>
        </authorList>
    </citation>
    <scope>NUCLEOTIDE SEQUENCE [LARGE SCALE GENOMIC DNA]</scope>
    <source>
        <strain evidence="10">DSM 3669</strain>
    </source>
</reference>
<dbReference type="GO" id="GO:1990904">
    <property type="term" value="C:ribonucleoprotein complex"/>
    <property type="evidence" value="ECO:0007669"/>
    <property type="project" value="UniProtKB-KW"/>
</dbReference>
<dbReference type="PANTHER" id="PTHR21011">
    <property type="entry name" value="MITOCHONDRIAL 28S RIBOSOMAL PROTEIN S6"/>
    <property type="match status" value="1"/>
</dbReference>
<evidence type="ECO:0000256" key="6">
    <source>
        <dbReference type="ARBA" id="ARBA00035104"/>
    </source>
</evidence>
<dbReference type="FunFam" id="3.30.70.60:FF:000002">
    <property type="entry name" value="30S ribosomal protein S6"/>
    <property type="match status" value="1"/>
</dbReference>
<proteinExistence type="inferred from homology"/>
<dbReference type="PROSITE" id="PS01048">
    <property type="entry name" value="RIBOSOMAL_S6"/>
    <property type="match status" value="1"/>
</dbReference>
<evidence type="ECO:0000256" key="3">
    <source>
        <dbReference type="ARBA" id="ARBA00022884"/>
    </source>
</evidence>
<dbReference type="HAMAP" id="MF_00360">
    <property type="entry name" value="Ribosomal_bS6"/>
    <property type="match status" value="1"/>
</dbReference>
<dbReference type="SUPFAM" id="SSF54995">
    <property type="entry name" value="Ribosomal protein S6"/>
    <property type="match status" value="1"/>
</dbReference>
<dbReference type="EMBL" id="FOYM01000024">
    <property type="protein sequence ID" value="SFR12000.1"/>
    <property type="molecule type" value="Genomic_DNA"/>
</dbReference>
<evidence type="ECO:0000256" key="2">
    <source>
        <dbReference type="ARBA" id="ARBA00022730"/>
    </source>
</evidence>
<keyword evidence="2 8" id="KW-0699">rRNA-binding</keyword>
<dbReference type="GO" id="GO:0005737">
    <property type="term" value="C:cytoplasm"/>
    <property type="evidence" value="ECO:0007669"/>
    <property type="project" value="UniProtKB-ARBA"/>
</dbReference>
<dbReference type="InterPro" id="IPR014717">
    <property type="entry name" value="Transl_elong_EF1B/ribsomal_bS6"/>
</dbReference>
<dbReference type="InterPro" id="IPR020815">
    <property type="entry name" value="Ribosomal_bS6_CS"/>
</dbReference>
<organism evidence="9 10">
    <name type="scientific">Desulfoscipio geothermicus DSM 3669</name>
    <dbReference type="NCBI Taxonomy" id="1121426"/>
    <lineage>
        <taxon>Bacteria</taxon>
        <taxon>Bacillati</taxon>
        <taxon>Bacillota</taxon>
        <taxon>Clostridia</taxon>
        <taxon>Eubacteriales</taxon>
        <taxon>Desulfallaceae</taxon>
        <taxon>Desulfoscipio</taxon>
    </lineage>
</organism>
<protein>
    <recommendedName>
        <fullName evidence="7 8">Small ribosomal subunit protein bS6</fullName>
    </recommendedName>
</protein>
<keyword evidence="5 8" id="KW-0687">Ribonucleoprotein</keyword>
<dbReference type="Proteomes" id="UP000199584">
    <property type="component" value="Unassembled WGS sequence"/>
</dbReference>
<keyword evidence="4 8" id="KW-0689">Ribosomal protein</keyword>
<accession>A0A1I6E2J8</accession>
<evidence type="ECO:0000256" key="1">
    <source>
        <dbReference type="ARBA" id="ARBA00009512"/>
    </source>
</evidence>
<dbReference type="RefSeq" id="WP_092485429.1">
    <property type="nucleotide sequence ID" value="NZ_FOYM01000024.1"/>
</dbReference>
<dbReference type="OrthoDB" id="9812702at2"/>
<evidence type="ECO:0000313" key="10">
    <source>
        <dbReference type="Proteomes" id="UP000199584"/>
    </source>
</evidence>
<gene>
    <name evidence="8" type="primary">rpsF</name>
    <name evidence="9" type="ORF">SAMN05660706_12424</name>
</gene>